<comment type="similarity">
    <text evidence="1 3">Belongs to the short-chain dehydrogenases/reductases (SDR) family.</text>
</comment>
<organism evidence="4 5">
    <name type="scientific">Fodinibius salsisoli</name>
    <dbReference type="NCBI Taxonomy" id="2820877"/>
    <lineage>
        <taxon>Bacteria</taxon>
        <taxon>Pseudomonadati</taxon>
        <taxon>Balneolota</taxon>
        <taxon>Balneolia</taxon>
        <taxon>Balneolales</taxon>
        <taxon>Balneolaceae</taxon>
        <taxon>Fodinibius</taxon>
    </lineage>
</organism>
<evidence type="ECO:0000256" key="1">
    <source>
        <dbReference type="ARBA" id="ARBA00006484"/>
    </source>
</evidence>
<dbReference type="RefSeq" id="WP_265764322.1">
    <property type="nucleotide sequence ID" value="NZ_JAGGJA010000001.1"/>
</dbReference>
<evidence type="ECO:0000256" key="2">
    <source>
        <dbReference type="ARBA" id="ARBA00023002"/>
    </source>
</evidence>
<dbReference type="PRINTS" id="PR00081">
    <property type="entry name" value="GDHRDH"/>
</dbReference>
<dbReference type="CDD" id="cd05233">
    <property type="entry name" value="SDR_c"/>
    <property type="match status" value="1"/>
</dbReference>
<dbReference type="PANTHER" id="PTHR43976">
    <property type="entry name" value="SHORT CHAIN DEHYDROGENASE"/>
    <property type="match status" value="1"/>
</dbReference>
<reference evidence="4 5" key="1">
    <citation type="submission" date="2021-03" db="EMBL/GenBank/DDBJ databases">
        <title>Aliifodinibius sp. nov., a new bacterium isolated from saline soil.</title>
        <authorList>
            <person name="Galisteo C."/>
            <person name="De La Haba R."/>
            <person name="Sanchez-Porro C."/>
            <person name="Ventosa A."/>
        </authorList>
    </citation>
    <scope>NUCLEOTIDE SEQUENCE [LARGE SCALE GENOMIC DNA]</scope>
    <source>
        <strain evidence="4 5">1BSP15-2V2</strain>
    </source>
</reference>
<gene>
    <name evidence="4" type="ORF">J6I44_02260</name>
</gene>
<protein>
    <submittedName>
        <fullName evidence="4">SDR family oxidoreductase</fullName>
    </submittedName>
</protein>
<dbReference type="PROSITE" id="PS00061">
    <property type="entry name" value="ADH_SHORT"/>
    <property type="match status" value="1"/>
</dbReference>
<keyword evidence="5" id="KW-1185">Reference proteome</keyword>
<comment type="caution">
    <text evidence="4">The sequence shown here is derived from an EMBL/GenBank/DDBJ whole genome shotgun (WGS) entry which is preliminary data.</text>
</comment>
<dbReference type="InterPro" id="IPR020904">
    <property type="entry name" value="Sc_DH/Rdtase_CS"/>
</dbReference>
<keyword evidence="2" id="KW-0560">Oxidoreductase</keyword>
<sequence>MDLSNKTAIVTGASRGIGRSITQALLDEGVTVAGWSRSKPENLGHNHFHYIEADLTQQQSVEKAFEKTTNAVGDDISILINNAGVGYKGDLHAMPPEKWRYLFDLNVHGIFYVSRLVIPQMKDRQEGHIINISSGAGTNGIAGMSCYSATKHAVVGLTRSLHQELRDDGIKVTCLSPGSVDTGFSDSQKNKLQPDELAQSAVHILECSQNFHYTDVQVRPLQP</sequence>
<dbReference type="SUPFAM" id="SSF51735">
    <property type="entry name" value="NAD(P)-binding Rossmann-fold domains"/>
    <property type="match status" value="1"/>
</dbReference>
<evidence type="ECO:0000313" key="4">
    <source>
        <dbReference type="EMBL" id="MCW9705657.1"/>
    </source>
</evidence>
<dbReference type="EMBL" id="JAGGJA010000001">
    <property type="protein sequence ID" value="MCW9705657.1"/>
    <property type="molecule type" value="Genomic_DNA"/>
</dbReference>
<dbReference type="InterPro" id="IPR051911">
    <property type="entry name" value="SDR_oxidoreductase"/>
</dbReference>
<dbReference type="Proteomes" id="UP001207918">
    <property type="component" value="Unassembled WGS sequence"/>
</dbReference>
<name>A0ABT3PIB4_9BACT</name>
<dbReference type="Pfam" id="PF00106">
    <property type="entry name" value="adh_short"/>
    <property type="match status" value="1"/>
</dbReference>
<dbReference type="InterPro" id="IPR002347">
    <property type="entry name" value="SDR_fam"/>
</dbReference>
<proteinExistence type="inferred from homology"/>
<evidence type="ECO:0000313" key="5">
    <source>
        <dbReference type="Proteomes" id="UP001207918"/>
    </source>
</evidence>
<accession>A0ABT3PIB4</accession>
<dbReference type="Gene3D" id="3.40.50.720">
    <property type="entry name" value="NAD(P)-binding Rossmann-like Domain"/>
    <property type="match status" value="1"/>
</dbReference>
<dbReference type="PRINTS" id="PR00080">
    <property type="entry name" value="SDRFAMILY"/>
</dbReference>
<dbReference type="InterPro" id="IPR036291">
    <property type="entry name" value="NAD(P)-bd_dom_sf"/>
</dbReference>
<evidence type="ECO:0000256" key="3">
    <source>
        <dbReference type="RuleBase" id="RU000363"/>
    </source>
</evidence>
<dbReference type="PANTHER" id="PTHR43976:SF16">
    <property type="entry name" value="SHORT-CHAIN DEHYDROGENASE_REDUCTASE FAMILY PROTEIN"/>
    <property type="match status" value="1"/>
</dbReference>